<dbReference type="PRINTS" id="PR01249">
    <property type="entry name" value="RIBOSOMALL31"/>
</dbReference>
<dbReference type="GO" id="GO:0003735">
    <property type="term" value="F:structural constituent of ribosome"/>
    <property type="evidence" value="ECO:0007669"/>
    <property type="project" value="InterPro"/>
</dbReference>
<dbReference type="InterPro" id="IPR042105">
    <property type="entry name" value="Ribosomal_bL31_sf"/>
</dbReference>
<accession>A0A7K1XY88</accession>
<dbReference type="RefSeq" id="WP_160906925.1">
    <property type="nucleotide sequence ID" value="NZ_WVHS01000002.1"/>
</dbReference>
<dbReference type="Gene3D" id="4.10.830.30">
    <property type="entry name" value="Ribosomal protein L31"/>
    <property type="match status" value="1"/>
</dbReference>
<dbReference type="PANTHER" id="PTHR33280">
    <property type="entry name" value="50S RIBOSOMAL PROTEIN L31, CHLOROPLASTIC"/>
    <property type="match status" value="1"/>
</dbReference>
<evidence type="ECO:0000256" key="5">
    <source>
        <dbReference type="HAMAP-Rule" id="MF_00502"/>
    </source>
</evidence>
<evidence type="ECO:0000256" key="3">
    <source>
        <dbReference type="ARBA" id="ARBA00022980"/>
    </source>
</evidence>
<dbReference type="InterPro" id="IPR027493">
    <property type="entry name" value="Ribosomal_bL31_B"/>
</dbReference>
<dbReference type="NCBIfam" id="NF002462">
    <property type="entry name" value="PRK01678.1"/>
    <property type="match status" value="1"/>
</dbReference>
<proteinExistence type="inferred from homology"/>
<organism evidence="6 7">
    <name type="scientific">Hufsiella ginkgonis</name>
    <dbReference type="NCBI Taxonomy" id="2695274"/>
    <lineage>
        <taxon>Bacteria</taxon>
        <taxon>Pseudomonadati</taxon>
        <taxon>Bacteroidota</taxon>
        <taxon>Sphingobacteriia</taxon>
        <taxon>Sphingobacteriales</taxon>
        <taxon>Sphingobacteriaceae</taxon>
        <taxon>Hufsiella</taxon>
    </lineage>
</organism>
<dbReference type="NCBIfam" id="TIGR00105">
    <property type="entry name" value="L31"/>
    <property type="match status" value="1"/>
</dbReference>
<dbReference type="GO" id="GO:0005840">
    <property type="term" value="C:ribosome"/>
    <property type="evidence" value="ECO:0007669"/>
    <property type="project" value="UniProtKB-KW"/>
</dbReference>
<comment type="subunit">
    <text evidence="2 5">Part of the 50S ribosomal subunit.</text>
</comment>
<dbReference type="GO" id="GO:0006412">
    <property type="term" value="P:translation"/>
    <property type="evidence" value="ECO:0007669"/>
    <property type="project" value="UniProtKB-UniRule"/>
</dbReference>
<dbReference type="Proteomes" id="UP000451233">
    <property type="component" value="Unassembled WGS sequence"/>
</dbReference>
<dbReference type="InterPro" id="IPR034704">
    <property type="entry name" value="Ribosomal_bL28/bL31-like_sf"/>
</dbReference>
<reference evidence="6 7" key="1">
    <citation type="submission" date="2019-11" db="EMBL/GenBank/DDBJ databases">
        <title>Pedobacter sp. HMF7056 Genome sequencing and assembly.</title>
        <authorList>
            <person name="Kang H."/>
            <person name="Kim H."/>
            <person name="Joh K."/>
        </authorList>
    </citation>
    <scope>NUCLEOTIDE SEQUENCE [LARGE SCALE GENOMIC DNA]</scope>
    <source>
        <strain evidence="6 7">HMF7056</strain>
    </source>
</reference>
<dbReference type="HAMAP" id="MF_00502">
    <property type="entry name" value="Ribosomal_bL31_2"/>
    <property type="match status" value="1"/>
</dbReference>
<dbReference type="InterPro" id="IPR002150">
    <property type="entry name" value="Ribosomal_bL31"/>
</dbReference>
<evidence type="ECO:0000256" key="4">
    <source>
        <dbReference type="ARBA" id="ARBA00023274"/>
    </source>
</evidence>
<keyword evidence="4 5" id="KW-0687">Ribonucleoprotein</keyword>
<evidence type="ECO:0000256" key="1">
    <source>
        <dbReference type="ARBA" id="ARBA00008196"/>
    </source>
</evidence>
<dbReference type="Pfam" id="PF01197">
    <property type="entry name" value="Ribosomal_L31"/>
    <property type="match status" value="1"/>
</dbReference>
<keyword evidence="7" id="KW-1185">Reference proteome</keyword>
<dbReference type="EMBL" id="WVHS01000002">
    <property type="protein sequence ID" value="MXV15961.1"/>
    <property type="molecule type" value="Genomic_DNA"/>
</dbReference>
<protein>
    <recommendedName>
        <fullName evidence="5">Large ribosomal subunit protein bL31B</fullName>
    </recommendedName>
</protein>
<name>A0A7K1XY88_9SPHI</name>
<dbReference type="AlphaFoldDB" id="A0A7K1XY88"/>
<dbReference type="PROSITE" id="PS01143">
    <property type="entry name" value="RIBOSOMAL_L31"/>
    <property type="match status" value="1"/>
</dbReference>
<gene>
    <name evidence="5" type="primary">rpmE2</name>
    <name evidence="6" type="ORF">GS398_11645</name>
</gene>
<evidence type="ECO:0000313" key="7">
    <source>
        <dbReference type="Proteomes" id="UP000451233"/>
    </source>
</evidence>
<comment type="caution">
    <text evidence="6">The sequence shown here is derived from an EMBL/GenBank/DDBJ whole genome shotgun (WGS) entry which is preliminary data.</text>
</comment>
<dbReference type="PANTHER" id="PTHR33280:SF1">
    <property type="entry name" value="LARGE RIBOSOMAL SUBUNIT PROTEIN BL31C"/>
    <property type="match status" value="1"/>
</dbReference>
<sequence length="82" mass="9717">MKADLHPKNYRPVVFKDMSNDYAFLTRSCIDSKETIQWEDGNEYPLIKLEISHMSHPFYTGKMKLVDTAGRIDKFRTRYAKK</sequence>
<evidence type="ECO:0000256" key="2">
    <source>
        <dbReference type="ARBA" id="ARBA00011838"/>
    </source>
</evidence>
<dbReference type="SUPFAM" id="SSF143800">
    <property type="entry name" value="L28p-like"/>
    <property type="match status" value="1"/>
</dbReference>
<comment type="similarity">
    <text evidence="1 5">Belongs to the bacterial ribosomal protein bL31 family. Type B subfamily.</text>
</comment>
<evidence type="ECO:0000313" key="6">
    <source>
        <dbReference type="EMBL" id="MXV15961.1"/>
    </source>
</evidence>
<keyword evidence="3 5" id="KW-0689">Ribosomal protein</keyword>
<dbReference type="GO" id="GO:1990904">
    <property type="term" value="C:ribonucleoprotein complex"/>
    <property type="evidence" value="ECO:0007669"/>
    <property type="project" value="UniProtKB-KW"/>
</dbReference>